<proteinExistence type="predicted"/>
<dbReference type="EMBL" id="PZQS01000004">
    <property type="protein sequence ID" value="PVD32619.1"/>
    <property type="molecule type" value="Genomic_DNA"/>
</dbReference>
<keyword evidence="3" id="KW-1185">Reference proteome</keyword>
<name>A0A2T7PGQ8_POMCA</name>
<organism evidence="2 3">
    <name type="scientific">Pomacea canaliculata</name>
    <name type="common">Golden apple snail</name>
    <dbReference type="NCBI Taxonomy" id="400727"/>
    <lineage>
        <taxon>Eukaryota</taxon>
        <taxon>Metazoa</taxon>
        <taxon>Spiralia</taxon>
        <taxon>Lophotrochozoa</taxon>
        <taxon>Mollusca</taxon>
        <taxon>Gastropoda</taxon>
        <taxon>Caenogastropoda</taxon>
        <taxon>Architaenioglossa</taxon>
        <taxon>Ampullarioidea</taxon>
        <taxon>Ampullariidae</taxon>
        <taxon>Pomacea</taxon>
    </lineage>
</organism>
<dbReference type="Proteomes" id="UP000245119">
    <property type="component" value="Linkage Group LG4"/>
</dbReference>
<keyword evidence="1" id="KW-1133">Transmembrane helix</keyword>
<evidence type="ECO:0000256" key="1">
    <source>
        <dbReference type="SAM" id="Phobius"/>
    </source>
</evidence>
<reference evidence="2 3" key="1">
    <citation type="submission" date="2018-04" db="EMBL/GenBank/DDBJ databases">
        <title>The genome of golden apple snail Pomacea canaliculata provides insight into stress tolerance and invasive adaptation.</title>
        <authorList>
            <person name="Liu C."/>
            <person name="Liu B."/>
            <person name="Ren Y."/>
            <person name="Zhang Y."/>
            <person name="Wang H."/>
            <person name="Li S."/>
            <person name="Jiang F."/>
            <person name="Yin L."/>
            <person name="Zhang G."/>
            <person name="Qian W."/>
            <person name="Fan W."/>
        </authorList>
    </citation>
    <scope>NUCLEOTIDE SEQUENCE [LARGE SCALE GENOMIC DNA]</scope>
    <source>
        <strain evidence="2">SZHN2017</strain>
        <tissue evidence="2">Muscle</tissue>
    </source>
</reference>
<evidence type="ECO:0000313" key="2">
    <source>
        <dbReference type="EMBL" id="PVD32619.1"/>
    </source>
</evidence>
<feature type="transmembrane region" description="Helical" evidence="1">
    <location>
        <begin position="68"/>
        <end position="86"/>
    </location>
</feature>
<keyword evidence="1" id="KW-0812">Transmembrane</keyword>
<dbReference type="AlphaFoldDB" id="A0A2T7PGQ8"/>
<gene>
    <name evidence="2" type="ORF">C0Q70_08061</name>
</gene>
<protein>
    <submittedName>
        <fullName evidence="2">Uncharacterized protein</fullName>
    </submittedName>
</protein>
<evidence type="ECO:0000313" key="3">
    <source>
        <dbReference type="Proteomes" id="UP000245119"/>
    </source>
</evidence>
<keyword evidence="1" id="KW-0472">Membrane</keyword>
<comment type="caution">
    <text evidence="2">The sequence shown here is derived from an EMBL/GenBank/DDBJ whole genome shotgun (WGS) entry which is preliminary data.</text>
</comment>
<sequence>MHVTLCVVRKPVSGPAPSIGLTSAADVDGVTTAVPLLTWSHRDVNIWQQLRRQLHQQKKTYSSLDDRCIYIVAVAAGIVVLTVMQSL</sequence>
<accession>A0A2T7PGQ8</accession>